<evidence type="ECO:0000256" key="5">
    <source>
        <dbReference type="ARBA" id="ARBA00023049"/>
    </source>
</evidence>
<gene>
    <name evidence="8" type="ORF">SAMN05661096_00943</name>
</gene>
<organism evidence="8 9">
    <name type="scientific">Marivirga sericea</name>
    <dbReference type="NCBI Taxonomy" id="1028"/>
    <lineage>
        <taxon>Bacteria</taxon>
        <taxon>Pseudomonadati</taxon>
        <taxon>Bacteroidota</taxon>
        <taxon>Cytophagia</taxon>
        <taxon>Cytophagales</taxon>
        <taxon>Marivirgaceae</taxon>
        <taxon>Marivirga</taxon>
    </lineage>
</organism>
<evidence type="ECO:0000259" key="7">
    <source>
        <dbReference type="Pfam" id="PF01435"/>
    </source>
</evidence>
<dbReference type="EMBL" id="FXAW01000001">
    <property type="protein sequence ID" value="SMG17317.1"/>
    <property type="molecule type" value="Genomic_DNA"/>
</dbReference>
<dbReference type="GO" id="GO:0051603">
    <property type="term" value="P:proteolysis involved in protein catabolic process"/>
    <property type="evidence" value="ECO:0007669"/>
    <property type="project" value="TreeGrafter"/>
</dbReference>
<dbReference type="Proteomes" id="UP000193804">
    <property type="component" value="Unassembled WGS sequence"/>
</dbReference>
<comment type="cofactor">
    <cofactor evidence="6">
        <name>Zn(2+)</name>
        <dbReference type="ChEBI" id="CHEBI:29105"/>
    </cofactor>
    <text evidence="6">Binds 1 zinc ion per subunit.</text>
</comment>
<evidence type="ECO:0000256" key="2">
    <source>
        <dbReference type="ARBA" id="ARBA00022723"/>
    </source>
</evidence>
<dbReference type="GO" id="GO:0046872">
    <property type="term" value="F:metal ion binding"/>
    <property type="evidence" value="ECO:0007669"/>
    <property type="project" value="UniProtKB-KW"/>
</dbReference>
<protein>
    <submittedName>
        <fullName evidence="8">Peptidase family M48</fullName>
    </submittedName>
</protein>
<dbReference type="GO" id="GO:0016020">
    <property type="term" value="C:membrane"/>
    <property type="evidence" value="ECO:0007669"/>
    <property type="project" value="TreeGrafter"/>
</dbReference>
<feature type="domain" description="Peptidase M48" evidence="7">
    <location>
        <begin position="82"/>
        <end position="244"/>
    </location>
</feature>
<dbReference type="InterPro" id="IPR051156">
    <property type="entry name" value="Mito/Outer_Membr_Metalloprot"/>
</dbReference>
<evidence type="ECO:0000313" key="8">
    <source>
        <dbReference type="EMBL" id="SMG17317.1"/>
    </source>
</evidence>
<evidence type="ECO:0000256" key="4">
    <source>
        <dbReference type="ARBA" id="ARBA00022833"/>
    </source>
</evidence>
<dbReference type="InterPro" id="IPR001915">
    <property type="entry name" value="Peptidase_M48"/>
</dbReference>
<dbReference type="RefSeq" id="WP_176223712.1">
    <property type="nucleotide sequence ID" value="NZ_FXAW01000001.1"/>
</dbReference>
<dbReference type="Pfam" id="PF01435">
    <property type="entry name" value="Peptidase_M48"/>
    <property type="match status" value="1"/>
</dbReference>
<keyword evidence="4 6" id="KW-0862">Zinc</keyword>
<keyword evidence="5 6" id="KW-0482">Metalloprotease</keyword>
<dbReference type="STRING" id="1028.SAMN05661096_00943"/>
<dbReference type="PANTHER" id="PTHR22726">
    <property type="entry name" value="METALLOENDOPEPTIDASE OMA1"/>
    <property type="match status" value="1"/>
</dbReference>
<dbReference type="PANTHER" id="PTHR22726:SF1">
    <property type="entry name" value="METALLOENDOPEPTIDASE OMA1, MITOCHONDRIAL"/>
    <property type="match status" value="1"/>
</dbReference>
<sequence>MMRSFKIFNLVLITGLLIFNSCKDKNNNFVFPSIEEDVELGAQVAEQIENDPDQFPILDESEYSDAYTYLNTLLDYILTSGEVQYKEEFVWDIHIIENDSVLNAFATPGGYLYVYTGLIKYLDQEDDLMGVLGHEVAHSDLRHTSRNIQRQYGINFILGLISGEDPSQLEQIAGQIAGTAAGLTFSRAFEVEADERSVEYLANTPYACNGAYSFFQKLLDEGQAGRTPAFLSTHPNPEDRVEDINIKADELGCDTTPLAPASYEDFKNMLPQ</sequence>
<keyword evidence="2" id="KW-0479">Metal-binding</keyword>
<accession>A0A1X7IRH0</accession>
<proteinExistence type="inferred from homology"/>
<evidence type="ECO:0000256" key="1">
    <source>
        <dbReference type="ARBA" id="ARBA00022670"/>
    </source>
</evidence>
<evidence type="ECO:0000313" key="9">
    <source>
        <dbReference type="Proteomes" id="UP000193804"/>
    </source>
</evidence>
<keyword evidence="1 6" id="KW-0645">Protease</keyword>
<name>A0A1X7IRH0_9BACT</name>
<comment type="similarity">
    <text evidence="6">Belongs to the peptidase M48 family.</text>
</comment>
<dbReference type="AlphaFoldDB" id="A0A1X7IRH0"/>
<dbReference type="Gene3D" id="3.30.2010.10">
    <property type="entry name" value="Metalloproteases ('zincins'), catalytic domain"/>
    <property type="match status" value="1"/>
</dbReference>
<evidence type="ECO:0000256" key="3">
    <source>
        <dbReference type="ARBA" id="ARBA00022801"/>
    </source>
</evidence>
<evidence type="ECO:0000256" key="6">
    <source>
        <dbReference type="RuleBase" id="RU003983"/>
    </source>
</evidence>
<keyword evidence="3 6" id="KW-0378">Hydrolase</keyword>
<dbReference type="GO" id="GO:0004222">
    <property type="term" value="F:metalloendopeptidase activity"/>
    <property type="evidence" value="ECO:0007669"/>
    <property type="project" value="InterPro"/>
</dbReference>
<keyword evidence="9" id="KW-1185">Reference proteome</keyword>
<reference evidence="9" key="1">
    <citation type="submission" date="2017-04" db="EMBL/GenBank/DDBJ databases">
        <authorList>
            <person name="Varghese N."/>
            <person name="Submissions S."/>
        </authorList>
    </citation>
    <scope>NUCLEOTIDE SEQUENCE [LARGE SCALE GENOMIC DNA]</scope>
    <source>
        <strain evidence="9">DSM 4125</strain>
    </source>
</reference>